<dbReference type="GO" id="GO:0005634">
    <property type="term" value="C:nucleus"/>
    <property type="evidence" value="ECO:0000318"/>
    <property type="project" value="GO_Central"/>
</dbReference>
<reference evidence="11" key="3">
    <citation type="submission" date="2015-04" db="UniProtKB">
        <authorList>
            <consortium name="EnsemblPlants"/>
        </authorList>
    </citation>
    <scope>IDENTIFICATION</scope>
    <source>
        <strain evidence="11">cv. Jemalong A17</strain>
    </source>
</reference>
<feature type="region of interest" description="Disordered" evidence="7">
    <location>
        <begin position="50"/>
        <end position="88"/>
    </location>
</feature>
<protein>
    <submittedName>
        <fullName evidence="10">Putative transcription factor WRKY family</fullName>
    </submittedName>
    <submittedName>
        <fullName evidence="9">WRKY family transcription factor</fullName>
    </submittedName>
</protein>
<dbReference type="GO" id="GO:0006355">
    <property type="term" value="P:regulation of DNA-templated transcription"/>
    <property type="evidence" value="ECO:0000318"/>
    <property type="project" value="GO_Central"/>
</dbReference>
<dbReference type="EnsemblPlants" id="AET00926">
    <property type="protein sequence ID" value="AET00926"/>
    <property type="gene ID" value="MTR_5g097490"/>
</dbReference>
<dbReference type="OrthoDB" id="1918969at2759"/>
<feature type="compositionally biased region" description="Basic and acidic residues" evidence="7">
    <location>
        <begin position="344"/>
        <end position="367"/>
    </location>
</feature>
<feature type="region of interest" description="Disordered" evidence="7">
    <location>
        <begin position="333"/>
        <end position="391"/>
    </location>
</feature>
<evidence type="ECO:0000313" key="13">
    <source>
        <dbReference type="Proteomes" id="UP000265566"/>
    </source>
</evidence>
<keyword evidence="6" id="KW-0539">Nucleus</keyword>
<feature type="region of interest" description="Disordered" evidence="7">
    <location>
        <begin position="1"/>
        <end position="34"/>
    </location>
</feature>
<feature type="compositionally biased region" description="Polar residues" evidence="7">
    <location>
        <begin position="14"/>
        <end position="23"/>
    </location>
</feature>
<evidence type="ECO:0000313" key="12">
    <source>
        <dbReference type="Proteomes" id="UP000002051"/>
    </source>
</evidence>
<name>G7KEQ1_MEDTR</name>
<keyword evidence="3" id="KW-0805">Transcription regulation</keyword>
<keyword evidence="5" id="KW-0804">Transcription</keyword>
<evidence type="ECO:0000256" key="2">
    <source>
        <dbReference type="ARBA" id="ARBA00022737"/>
    </source>
</evidence>
<dbReference type="SMART" id="SM00774">
    <property type="entry name" value="WRKY"/>
    <property type="match status" value="2"/>
</dbReference>
<reference evidence="9 12" key="1">
    <citation type="journal article" date="2011" name="Nature">
        <title>The Medicago genome provides insight into the evolution of rhizobial symbioses.</title>
        <authorList>
            <person name="Young N.D."/>
            <person name="Debelle F."/>
            <person name="Oldroyd G.E."/>
            <person name="Geurts R."/>
            <person name="Cannon S.B."/>
            <person name="Udvardi M.K."/>
            <person name="Benedito V.A."/>
            <person name="Mayer K.F."/>
            <person name="Gouzy J."/>
            <person name="Schoof H."/>
            <person name="Van de Peer Y."/>
            <person name="Proost S."/>
            <person name="Cook D.R."/>
            <person name="Meyers B.C."/>
            <person name="Spannagl M."/>
            <person name="Cheung F."/>
            <person name="De Mita S."/>
            <person name="Krishnakumar V."/>
            <person name="Gundlach H."/>
            <person name="Zhou S."/>
            <person name="Mudge J."/>
            <person name="Bharti A.K."/>
            <person name="Murray J.D."/>
            <person name="Naoumkina M.A."/>
            <person name="Rosen B."/>
            <person name="Silverstein K.A."/>
            <person name="Tang H."/>
            <person name="Rombauts S."/>
            <person name="Zhao P.X."/>
            <person name="Zhou P."/>
            <person name="Barbe V."/>
            <person name="Bardou P."/>
            <person name="Bechner M."/>
            <person name="Bellec A."/>
            <person name="Berger A."/>
            <person name="Berges H."/>
            <person name="Bidwell S."/>
            <person name="Bisseling T."/>
            <person name="Choisne N."/>
            <person name="Couloux A."/>
            <person name="Denny R."/>
            <person name="Deshpande S."/>
            <person name="Dai X."/>
            <person name="Doyle J.J."/>
            <person name="Dudez A.M."/>
            <person name="Farmer A.D."/>
            <person name="Fouteau S."/>
            <person name="Franken C."/>
            <person name="Gibelin C."/>
            <person name="Gish J."/>
            <person name="Goldstein S."/>
            <person name="Gonzalez A.J."/>
            <person name="Green P.J."/>
            <person name="Hallab A."/>
            <person name="Hartog M."/>
            <person name="Hua A."/>
            <person name="Humphray S.J."/>
            <person name="Jeong D.H."/>
            <person name="Jing Y."/>
            <person name="Jocker A."/>
            <person name="Kenton S.M."/>
            <person name="Kim D.J."/>
            <person name="Klee K."/>
            <person name="Lai H."/>
            <person name="Lang C."/>
            <person name="Lin S."/>
            <person name="Macmil S.L."/>
            <person name="Magdelenat G."/>
            <person name="Matthews L."/>
            <person name="McCorrison J."/>
            <person name="Monaghan E.L."/>
            <person name="Mun J.H."/>
            <person name="Najar F.Z."/>
            <person name="Nicholson C."/>
            <person name="Noirot C."/>
            <person name="O'Bleness M."/>
            <person name="Paule C.R."/>
            <person name="Poulain J."/>
            <person name="Prion F."/>
            <person name="Qin B."/>
            <person name="Qu C."/>
            <person name="Retzel E.F."/>
            <person name="Riddle C."/>
            <person name="Sallet E."/>
            <person name="Samain S."/>
            <person name="Samson N."/>
            <person name="Sanders I."/>
            <person name="Saurat O."/>
            <person name="Scarpelli C."/>
            <person name="Schiex T."/>
            <person name="Segurens B."/>
            <person name="Severin A.J."/>
            <person name="Sherrier D.J."/>
            <person name="Shi R."/>
            <person name="Sims S."/>
            <person name="Singer S.R."/>
            <person name="Sinharoy S."/>
            <person name="Sterck L."/>
            <person name="Viollet A."/>
            <person name="Wang B.B."/>
            <person name="Wang K."/>
            <person name="Wang M."/>
            <person name="Wang X."/>
            <person name="Warfsmann J."/>
            <person name="Weissenbach J."/>
            <person name="White D.D."/>
            <person name="White J.D."/>
            <person name="Wiley G.B."/>
            <person name="Wincker P."/>
            <person name="Xing Y."/>
            <person name="Yang L."/>
            <person name="Yao Z."/>
            <person name="Ying F."/>
            <person name="Zhai J."/>
            <person name="Zhou L."/>
            <person name="Zuber A."/>
            <person name="Denarie J."/>
            <person name="Dixon R.A."/>
            <person name="May G.D."/>
            <person name="Schwartz D.C."/>
            <person name="Rogers J."/>
            <person name="Quetier F."/>
            <person name="Town C.D."/>
            <person name="Roe B.A."/>
        </authorList>
    </citation>
    <scope>NUCLEOTIDE SEQUENCE [LARGE SCALE GENOMIC DNA]</scope>
    <source>
        <strain evidence="9">A17</strain>
        <strain evidence="11 12">cv. Jemalong A17</strain>
    </source>
</reference>
<dbReference type="PANTHER" id="PTHR31221:SF125">
    <property type="entry name" value="WRKY TRANSCRIPTION FACTOR 1"/>
    <property type="match status" value="1"/>
</dbReference>
<feature type="domain" description="WRKY" evidence="8">
    <location>
        <begin position="246"/>
        <end position="311"/>
    </location>
</feature>
<dbReference type="FunFam" id="2.20.25.80:FF:000006">
    <property type="entry name" value="WRKY transcription factor"/>
    <property type="match status" value="1"/>
</dbReference>
<evidence type="ECO:0000313" key="9">
    <source>
        <dbReference type="EMBL" id="AET00926.1"/>
    </source>
</evidence>
<dbReference type="InterPro" id="IPR003657">
    <property type="entry name" value="WRKY_dom"/>
</dbReference>
<feature type="compositionally biased region" description="Basic and acidic residues" evidence="7">
    <location>
        <begin position="211"/>
        <end position="224"/>
    </location>
</feature>
<dbReference type="InterPro" id="IPR036576">
    <property type="entry name" value="WRKY_dom_sf"/>
</dbReference>
<dbReference type="OMA" id="DHAKPLT"/>
<evidence type="ECO:0000256" key="7">
    <source>
        <dbReference type="SAM" id="MobiDB-lite"/>
    </source>
</evidence>
<dbReference type="PROSITE" id="PS50811">
    <property type="entry name" value="WRKY"/>
    <property type="match status" value="2"/>
</dbReference>
<comment type="subcellular location">
    <subcellularLocation>
        <location evidence="1">Nucleus</location>
    </subcellularLocation>
</comment>
<keyword evidence="12" id="KW-1185">Reference proteome</keyword>
<reference evidence="13" key="4">
    <citation type="journal article" date="2018" name="Nat. Plants">
        <title>Whole-genome landscape of Medicago truncatula symbiotic genes.</title>
        <authorList>
            <person name="Pecrix Y."/>
            <person name="Staton S.E."/>
            <person name="Sallet E."/>
            <person name="Lelandais-Briere C."/>
            <person name="Moreau S."/>
            <person name="Carrere S."/>
            <person name="Blein T."/>
            <person name="Jardinaud M.F."/>
            <person name="Latrasse D."/>
            <person name="Zouine M."/>
            <person name="Zahm M."/>
            <person name="Kreplak J."/>
            <person name="Mayjonade B."/>
            <person name="Satge C."/>
            <person name="Perez M."/>
            <person name="Cauet S."/>
            <person name="Marande W."/>
            <person name="Chantry-Darmon C."/>
            <person name="Lopez-Roques C."/>
            <person name="Bouchez O."/>
            <person name="Berard A."/>
            <person name="Debelle F."/>
            <person name="Munos S."/>
            <person name="Bendahmane A."/>
            <person name="Berges H."/>
            <person name="Niebel A."/>
            <person name="Buitink J."/>
            <person name="Frugier F."/>
            <person name="Benhamed M."/>
            <person name="Crespi M."/>
            <person name="Gouzy J."/>
            <person name="Gamas P."/>
        </authorList>
    </citation>
    <scope>NUCLEOTIDE SEQUENCE [LARGE SCALE GENOMIC DNA]</scope>
    <source>
        <strain evidence="13">cv. Jemalong A17</strain>
    </source>
</reference>
<keyword evidence="2" id="KW-0677">Repeat</keyword>
<dbReference type="EMBL" id="CM001221">
    <property type="protein sequence ID" value="AET00926.1"/>
    <property type="molecule type" value="Genomic_DNA"/>
</dbReference>
<feature type="compositionally biased region" description="Polar residues" evidence="7">
    <location>
        <begin position="53"/>
        <end position="68"/>
    </location>
</feature>
<reference evidence="10" key="5">
    <citation type="journal article" date="2018" name="Nat. Plants">
        <title>Whole-genome landscape of Medicago truncatula symbiotic genes.</title>
        <authorList>
            <person name="Pecrix Y."/>
            <person name="Gamas P."/>
            <person name="Carrere S."/>
        </authorList>
    </citation>
    <scope>NUCLEOTIDE SEQUENCE</scope>
    <source>
        <tissue evidence="10">Leaves</tissue>
    </source>
</reference>
<evidence type="ECO:0000313" key="11">
    <source>
        <dbReference type="EnsemblPlants" id="AET00926"/>
    </source>
</evidence>
<feature type="compositionally biased region" description="Polar residues" evidence="7">
    <location>
        <begin position="380"/>
        <end position="391"/>
    </location>
</feature>
<dbReference type="eggNOG" id="ENOG502QV11">
    <property type="taxonomic scope" value="Eukaryota"/>
</dbReference>
<dbReference type="Proteomes" id="UP000265566">
    <property type="component" value="Chromosome 5"/>
</dbReference>
<proteinExistence type="predicted"/>
<evidence type="ECO:0000256" key="5">
    <source>
        <dbReference type="ARBA" id="ARBA00023163"/>
    </source>
</evidence>
<evidence type="ECO:0000256" key="1">
    <source>
        <dbReference type="ARBA" id="ARBA00004123"/>
    </source>
</evidence>
<dbReference type="KEGG" id="mtr:11423747"/>
<accession>G7KEQ1</accession>
<keyword evidence="4" id="KW-0238">DNA-binding</keyword>
<dbReference type="PaxDb" id="3880-AET00926"/>
<dbReference type="GO" id="GO:0003700">
    <property type="term" value="F:DNA-binding transcription factor activity"/>
    <property type="evidence" value="ECO:0000318"/>
    <property type="project" value="GO_Central"/>
</dbReference>
<dbReference type="Gene3D" id="2.20.25.80">
    <property type="entry name" value="WRKY domain"/>
    <property type="match status" value="2"/>
</dbReference>
<evidence type="ECO:0000256" key="3">
    <source>
        <dbReference type="ARBA" id="ARBA00023015"/>
    </source>
</evidence>
<evidence type="ECO:0000256" key="4">
    <source>
        <dbReference type="ARBA" id="ARBA00023125"/>
    </source>
</evidence>
<dbReference type="Pfam" id="PF03106">
    <property type="entry name" value="WRKY"/>
    <property type="match status" value="2"/>
</dbReference>
<evidence type="ECO:0000256" key="6">
    <source>
        <dbReference type="ARBA" id="ARBA00023242"/>
    </source>
</evidence>
<dbReference type="GO" id="GO:0000976">
    <property type="term" value="F:transcription cis-regulatory region binding"/>
    <property type="evidence" value="ECO:0000318"/>
    <property type="project" value="GO_Central"/>
</dbReference>
<feature type="compositionally biased region" description="Polar residues" evidence="7">
    <location>
        <begin position="175"/>
        <end position="191"/>
    </location>
</feature>
<feature type="domain" description="WRKY" evidence="8">
    <location>
        <begin position="86"/>
        <end position="150"/>
    </location>
</feature>
<evidence type="ECO:0000313" key="10">
    <source>
        <dbReference type="EMBL" id="RHN58123.1"/>
    </source>
</evidence>
<dbReference type="SUPFAM" id="SSF118290">
    <property type="entry name" value="WRKY DNA-binding domain"/>
    <property type="match status" value="2"/>
</dbReference>
<evidence type="ECO:0000259" key="8">
    <source>
        <dbReference type="PROSITE" id="PS50811"/>
    </source>
</evidence>
<dbReference type="Gramene" id="rna33732">
    <property type="protein sequence ID" value="RHN58123.1"/>
    <property type="gene ID" value="gene33732"/>
</dbReference>
<dbReference type="InterPro" id="IPR044810">
    <property type="entry name" value="WRKY_plant"/>
</dbReference>
<gene>
    <name evidence="11" type="primary">11423747</name>
    <name evidence="9" type="ordered locus">MTR_5g097490</name>
    <name evidence="10" type="ORF">MtrunA17_Chr5g0447701</name>
</gene>
<sequence>MVLSQESADHNVSSDKVQQQVSPQREIALSQGIDDVAKNEVSDSDAMACDLVSSYSSPPEQHSQSPKTPSHELPPMQSGQDRPSIIRDKVTKDGYKWRKYGQKNVKGSEFKRSYYKCTYSDCPARKQFQLSHDGNYEDCSYIGQHNHPKPESNTVPPDTVSPVDRVLPVVEKGPPQSSFADVEGQENSSVEYESMPRQVTPLRFHPPSKVSRTDESKRLKKDNSNTDATGADVLTGESRVIVRTTSESGIVNDGYRWRKYGQKMVKGNTNPRNYYRCSSPGCPVKKHVEKSSQNTTTVITTYEGQHDHAPPTGRGVLDNTAVKLTPIRATILPNQSLESELNEEEQRNEDPSTKEDSISDAMIRDSSLKVPCRLSEHDTPSTTSVAEPAQS</sequence>
<dbReference type="HOGENOM" id="CLU_012086_4_0_1"/>
<dbReference type="AlphaFoldDB" id="G7KEQ1"/>
<dbReference type="EMBL" id="PSQE01000005">
    <property type="protein sequence ID" value="RHN58123.1"/>
    <property type="molecule type" value="Genomic_DNA"/>
</dbReference>
<organism evidence="9 12">
    <name type="scientific">Medicago truncatula</name>
    <name type="common">Barrel medic</name>
    <name type="synonym">Medicago tribuloides</name>
    <dbReference type="NCBI Taxonomy" id="3880"/>
    <lineage>
        <taxon>Eukaryota</taxon>
        <taxon>Viridiplantae</taxon>
        <taxon>Streptophyta</taxon>
        <taxon>Embryophyta</taxon>
        <taxon>Tracheophyta</taxon>
        <taxon>Spermatophyta</taxon>
        <taxon>Magnoliopsida</taxon>
        <taxon>eudicotyledons</taxon>
        <taxon>Gunneridae</taxon>
        <taxon>Pentapetalae</taxon>
        <taxon>rosids</taxon>
        <taxon>fabids</taxon>
        <taxon>Fabales</taxon>
        <taxon>Fabaceae</taxon>
        <taxon>Papilionoideae</taxon>
        <taxon>50 kb inversion clade</taxon>
        <taxon>NPAAA clade</taxon>
        <taxon>Hologalegina</taxon>
        <taxon>IRL clade</taxon>
        <taxon>Trifolieae</taxon>
        <taxon>Medicago</taxon>
    </lineage>
</organism>
<reference evidence="9 12" key="2">
    <citation type="journal article" date="2014" name="BMC Genomics">
        <title>An improved genome release (version Mt4.0) for the model legume Medicago truncatula.</title>
        <authorList>
            <person name="Tang H."/>
            <person name="Krishnakumar V."/>
            <person name="Bidwell S."/>
            <person name="Rosen B."/>
            <person name="Chan A."/>
            <person name="Zhou S."/>
            <person name="Gentzbittel L."/>
            <person name="Childs K.L."/>
            <person name="Yandell M."/>
            <person name="Gundlach H."/>
            <person name="Mayer K.F."/>
            <person name="Schwartz D.C."/>
            <person name="Town C.D."/>
        </authorList>
    </citation>
    <scope>GENOME REANNOTATION</scope>
    <source>
        <strain evidence="11 12">cv. Jemalong A17</strain>
    </source>
</reference>
<dbReference type="Proteomes" id="UP000002051">
    <property type="component" value="Chromosome 5"/>
</dbReference>
<feature type="region of interest" description="Disordered" evidence="7">
    <location>
        <begin position="142"/>
        <end position="230"/>
    </location>
</feature>
<dbReference type="PANTHER" id="PTHR31221">
    <property type="entry name" value="WRKY TRANSCRIPTION FACTOR PROTEIN 1-RELATED"/>
    <property type="match status" value="1"/>
</dbReference>